<proteinExistence type="predicted"/>
<dbReference type="AlphaFoldDB" id="A0AAP0LBZ6"/>
<accession>A0AAP0LBZ6</accession>
<feature type="compositionally biased region" description="Gly residues" evidence="1">
    <location>
        <begin position="51"/>
        <end position="62"/>
    </location>
</feature>
<feature type="region of interest" description="Disordered" evidence="1">
    <location>
        <begin position="41"/>
        <end position="93"/>
    </location>
</feature>
<reference evidence="2 3" key="1">
    <citation type="submission" date="2024-01" db="EMBL/GenBank/DDBJ databases">
        <title>Genome assemblies of Stephania.</title>
        <authorList>
            <person name="Yang L."/>
        </authorList>
    </citation>
    <scope>NUCLEOTIDE SEQUENCE [LARGE SCALE GENOMIC DNA]</scope>
    <source>
        <strain evidence="2">YNDBR</strain>
        <tissue evidence="2">Leaf</tissue>
    </source>
</reference>
<sequence length="127" mass="14061">MRSGASSGSREELLDGGGALETGRDGAAGRWWFWRCWRGTGGQQRRRRRVAGGGAGEGGGGDDGVDATAMSARQWQRRGERRNDVVGPIGGVNRRKSTTRWRDLGVGCRVRKSRRERIRDFSRAEEK</sequence>
<comment type="caution">
    <text evidence="2">The sequence shown here is derived from an EMBL/GenBank/DDBJ whole genome shotgun (WGS) entry which is preliminary data.</text>
</comment>
<keyword evidence="3" id="KW-1185">Reference proteome</keyword>
<feature type="region of interest" description="Disordered" evidence="1">
    <location>
        <begin position="1"/>
        <end position="24"/>
    </location>
</feature>
<evidence type="ECO:0000313" key="3">
    <source>
        <dbReference type="Proteomes" id="UP001420932"/>
    </source>
</evidence>
<dbReference type="EMBL" id="JBBNAF010000001">
    <property type="protein sequence ID" value="KAK9168327.1"/>
    <property type="molecule type" value="Genomic_DNA"/>
</dbReference>
<protein>
    <submittedName>
        <fullName evidence="2">Uncharacterized protein</fullName>
    </submittedName>
</protein>
<name>A0AAP0LBZ6_9MAGN</name>
<evidence type="ECO:0000256" key="1">
    <source>
        <dbReference type="SAM" id="MobiDB-lite"/>
    </source>
</evidence>
<gene>
    <name evidence="2" type="ORF">Syun_000467</name>
</gene>
<dbReference type="Proteomes" id="UP001420932">
    <property type="component" value="Unassembled WGS sequence"/>
</dbReference>
<evidence type="ECO:0000313" key="2">
    <source>
        <dbReference type="EMBL" id="KAK9168327.1"/>
    </source>
</evidence>
<organism evidence="2 3">
    <name type="scientific">Stephania yunnanensis</name>
    <dbReference type="NCBI Taxonomy" id="152371"/>
    <lineage>
        <taxon>Eukaryota</taxon>
        <taxon>Viridiplantae</taxon>
        <taxon>Streptophyta</taxon>
        <taxon>Embryophyta</taxon>
        <taxon>Tracheophyta</taxon>
        <taxon>Spermatophyta</taxon>
        <taxon>Magnoliopsida</taxon>
        <taxon>Ranunculales</taxon>
        <taxon>Menispermaceae</taxon>
        <taxon>Menispermoideae</taxon>
        <taxon>Cissampelideae</taxon>
        <taxon>Stephania</taxon>
    </lineage>
</organism>